<proteinExistence type="predicted"/>
<evidence type="ECO:0008006" key="5">
    <source>
        <dbReference type="Google" id="ProtNLM"/>
    </source>
</evidence>
<gene>
    <name evidence="3" type="ORF">DSLASN_30580</name>
</gene>
<evidence type="ECO:0000313" key="3">
    <source>
        <dbReference type="EMBL" id="BCS97426.1"/>
    </source>
</evidence>
<dbReference type="RefSeq" id="WP_236888852.1">
    <property type="nucleotide sequence ID" value="NZ_AP024488.1"/>
</dbReference>
<organism evidence="3 4">
    <name type="scientific">Desulfoluna limicola</name>
    <dbReference type="NCBI Taxonomy" id="2810562"/>
    <lineage>
        <taxon>Bacteria</taxon>
        <taxon>Pseudomonadati</taxon>
        <taxon>Thermodesulfobacteriota</taxon>
        <taxon>Desulfobacteria</taxon>
        <taxon>Desulfobacterales</taxon>
        <taxon>Desulfolunaceae</taxon>
        <taxon>Desulfoluna</taxon>
    </lineage>
</organism>
<dbReference type="Gene3D" id="3.40.50.300">
    <property type="entry name" value="P-loop containing nucleotide triphosphate hydrolases"/>
    <property type="match status" value="1"/>
</dbReference>
<evidence type="ECO:0000313" key="4">
    <source>
        <dbReference type="Proteomes" id="UP001320148"/>
    </source>
</evidence>
<keyword evidence="1" id="KW-0175">Coiled coil</keyword>
<feature type="coiled-coil region" evidence="1">
    <location>
        <begin position="120"/>
        <end position="147"/>
    </location>
</feature>
<accession>A0ABN6F6W5</accession>
<dbReference type="InterPro" id="IPR027417">
    <property type="entry name" value="P-loop_NTPase"/>
</dbReference>
<dbReference type="SUPFAM" id="SSF52540">
    <property type="entry name" value="P-loop containing nucleoside triphosphate hydrolases"/>
    <property type="match status" value="2"/>
</dbReference>
<keyword evidence="2" id="KW-1133">Transmembrane helix</keyword>
<sequence length="720" mass="82646">MQKDIDIESPNKIYADVRRIVHDIIEKLEGESEDSQLQNARKESRVFLNEIHGQISEALESLEEYAEWDTFTIAFYGETNAGKSTIIEALRVALKEQSKQEEHRKFTEWQTRTGITEELIDSVRQSILNAKQQLIELEEKFHIEQDRYQSKKQPLENQLIEIERAIRAKKKDASFWRKLLWFCHPMEEQRTFRKLVRKLRSNKSDEERHKKEYHLEKTKLTKDLDKGESLHCMLERQIKDTAPKADGTIIGDGSPDFTRETRNYRFDSGSHPFAILDVPGIEGNESEVVAEVWAAVKKSHAVFYVTSKPSVPEPGTLEKIKNHLGSQTEVWTIFNKPINNPMQLETGNLVSQSELASLNVLGEEMKKQLGESYQGRIELSAYPAFLSVSECLLPGSIDQKNKRKFLKKNTTDELGKKTHFEPFAMRLGSSMVADYREKIETSNKKKVKGVLERTLRQIIDLRTVKFSPLVETLEEELRTTQNAIDSTTLHLHNCLKKKGRSLVDEFKQKTRKAVYKQIDHDICNDMFKSILRDNISNNQAFLEDALTLTMSKELEHFEEILSKIVQRFQEKTEDLFDVYEGFSNGKFELNIQLESGIDVKGVLLSLIGGALLIWSPAGWLVLVPGVLSIVVQLYKAFRSVLSSSYKKSQQKKATDENLSKISRSLSDNLQDSLNKVLPVIDSKMKELKSALGQSCQDVRDIEKMLVSSERELNTLNISLE</sequence>
<keyword evidence="4" id="KW-1185">Reference proteome</keyword>
<name>A0ABN6F6W5_9BACT</name>
<reference evidence="3 4" key="1">
    <citation type="submission" date="2021-02" db="EMBL/GenBank/DDBJ databases">
        <title>Complete genome of Desulfoluna sp. strain ASN36.</title>
        <authorList>
            <person name="Takahashi A."/>
            <person name="Kojima H."/>
            <person name="Fukui M."/>
        </authorList>
    </citation>
    <scope>NUCLEOTIDE SEQUENCE [LARGE SCALE GENOMIC DNA]</scope>
    <source>
        <strain evidence="3 4">ASN36</strain>
    </source>
</reference>
<feature type="transmembrane region" description="Helical" evidence="2">
    <location>
        <begin position="602"/>
        <end position="631"/>
    </location>
</feature>
<evidence type="ECO:0000256" key="2">
    <source>
        <dbReference type="SAM" id="Phobius"/>
    </source>
</evidence>
<keyword evidence="2" id="KW-0472">Membrane</keyword>
<dbReference type="EMBL" id="AP024488">
    <property type="protein sequence ID" value="BCS97426.1"/>
    <property type="molecule type" value="Genomic_DNA"/>
</dbReference>
<protein>
    <recommendedName>
        <fullName evidence="5">G domain-containing protein</fullName>
    </recommendedName>
</protein>
<dbReference type="Proteomes" id="UP001320148">
    <property type="component" value="Chromosome"/>
</dbReference>
<evidence type="ECO:0000256" key="1">
    <source>
        <dbReference type="SAM" id="Coils"/>
    </source>
</evidence>
<keyword evidence="2" id="KW-0812">Transmembrane</keyword>